<dbReference type="STRING" id="4955.A0A1G4M918"/>
<evidence type="ECO:0000313" key="7">
    <source>
        <dbReference type="EMBL" id="SCW00346.1"/>
    </source>
</evidence>
<dbReference type="AlphaFoldDB" id="A0A1G4M918"/>
<sequence length="223" mass="25149">MKLLTQEEIEAHHYHTLSGGIKGAVAGLIVSGLLFKFAPARYPKFNPAKMPWSMKTAIFITPPTLLASIAAEESSTSFDNMMYGSGSSSREAIEEHKRWKNLPLSEKITEGLTQNKYKIIVAAWAASMYGSWKFVDRDPIMTKTQKAVQARMYAQTLTVLLLLGSVGLSMYEQKLHPDASKLEKSRRWERALQQAEEEEARAQQAAGFRSNEDRVKAKIFKYE</sequence>
<comment type="subcellular location">
    <subcellularLocation>
        <location evidence="1">Mitochondrion</location>
    </subcellularLocation>
</comment>
<dbReference type="OrthoDB" id="1915122at2759"/>
<gene>
    <name evidence="7" type="ORF">LAFE_0C02168G</name>
</gene>
<proteinExistence type="predicted"/>
<evidence type="ECO:0000256" key="3">
    <source>
        <dbReference type="ARBA" id="ARBA00022989"/>
    </source>
</evidence>
<dbReference type="PANTHER" id="PTHR28018">
    <property type="entry name" value="RESPIRATORY SUPERCOMPLEX FACTOR 2, MITOCHONDRIAL"/>
    <property type="match status" value="1"/>
</dbReference>
<evidence type="ECO:0000256" key="2">
    <source>
        <dbReference type="ARBA" id="ARBA00022692"/>
    </source>
</evidence>
<dbReference type="GO" id="GO:0005739">
    <property type="term" value="C:mitochondrion"/>
    <property type="evidence" value="ECO:0007669"/>
    <property type="project" value="UniProtKB-SubCell"/>
</dbReference>
<dbReference type="GO" id="GO:0033617">
    <property type="term" value="P:mitochondrial respiratory chain complex IV assembly"/>
    <property type="evidence" value="ECO:0007669"/>
    <property type="project" value="TreeGrafter"/>
</dbReference>
<evidence type="ECO:0000256" key="5">
    <source>
        <dbReference type="SAM" id="Phobius"/>
    </source>
</evidence>
<evidence type="ECO:0000313" key="8">
    <source>
        <dbReference type="Proteomes" id="UP000190831"/>
    </source>
</evidence>
<keyword evidence="4 5" id="KW-0472">Membrane</keyword>
<feature type="transmembrane region" description="Helical" evidence="5">
    <location>
        <begin position="20"/>
        <end position="40"/>
    </location>
</feature>
<dbReference type="OMA" id="KIITATW"/>
<evidence type="ECO:0000256" key="1">
    <source>
        <dbReference type="ARBA" id="ARBA00004173"/>
    </source>
</evidence>
<evidence type="ECO:0000259" key="6">
    <source>
        <dbReference type="PROSITE" id="PS51503"/>
    </source>
</evidence>
<protein>
    <submittedName>
        <fullName evidence="7">LAFE_0C02168g1_1</fullName>
    </submittedName>
</protein>
<dbReference type="EMBL" id="LT598485">
    <property type="protein sequence ID" value="SCW00346.1"/>
    <property type="molecule type" value="Genomic_DNA"/>
</dbReference>
<keyword evidence="8" id="KW-1185">Reference proteome</keyword>
<feature type="domain" description="HIG1" evidence="6">
    <location>
        <begin position="89"/>
        <end position="180"/>
    </location>
</feature>
<keyword evidence="2 5" id="KW-0812">Transmembrane</keyword>
<accession>A0A1G4M918</accession>
<dbReference type="PROSITE" id="PS51503">
    <property type="entry name" value="HIG1"/>
    <property type="match status" value="1"/>
</dbReference>
<dbReference type="Pfam" id="PF04588">
    <property type="entry name" value="HIG_1_N"/>
    <property type="match status" value="1"/>
</dbReference>
<organism evidence="7 8">
    <name type="scientific">Lachancea fermentati</name>
    <name type="common">Zygosaccharomyces fermentati</name>
    <dbReference type="NCBI Taxonomy" id="4955"/>
    <lineage>
        <taxon>Eukaryota</taxon>
        <taxon>Fungi</taxon>
        <taxon>Dikarya</taxon>
        <taxon>Ascomycota</taxon>
        <taxon>Saccharomycotina</taxon>
        <taxon>Saccharomycetes</taxon>
        <taxon>Saccharomycetales</taxon>
        <taxon>Saccharomycetaceae</taxon>
        <taxon>Lachancea</taxon>
    </lineage>
</organism>
<evidence type="ECO:0000256" key="4">
    <source>
        <dbReference type="ARBA" id="ARBA00023136"/>
    </source>
</evidence>
<dbReference type="InterPro" id="IPR007667">
    <property type="entry name" value="Hypoxia_induced_domain"/>
</dbReference>
<dbReference type="InterPro" id="IPR040153">
    <property type="entry name" value="Rcf2"/>
</dbReference>
<name>A0A1G4M918_LACFM</name>
<reference evidence="7 8" key="1">
    <citation type="submission" date="2016-03" db="EMBL/GenBank/DDBJ databases">
        <authorList>
            <person name="Devillers H."/>
        </authorList>
    </citation>
    <scope>NUCLEOTIDE SEQUENCE [LARGE SCALE GENOMIC DNA]</scope>
    <source>
        <strain evidence="7">CBS 6772</strain>
    </source>
</reference>
<dbReference type="Proteomes" id="UP000190831">
    <property type="component" value="Chromosome C"/>
</dbReference>
<dbReference type="PANTHER" id="PTHR28018:SF3">
    <property type="entry name" value="RESPIRATORY SUPERCOMPLEX FACTOR 2, MITOCHONDRIAL"/>
    <property type="match status" value="1"/>
</dbReference>
<keyword evidence="3 5" id="KW-1133">Transmembrane helix</keyword>